<dbReference type="PATRIC" id="fig|1048834.4.peg.267"/>
<sequence>MPDPLWEARNAIFRIGDYSTPLNACILKENLQTTSEDDSMTPSDRLNQLPDGVFQELAIAAHERRKKGLDVIDLSVGSPDLPPPPHAVEALIRAARDPREYRYAITALPEFHEAVARFYERYGVTLDPEREVLQLAGSQDGLSHLALTFLNPGDVALIPDPGYPIYDAGVRLAGAQVEPIPVDAETLQPRFDAIPAEVWRQAKMMILNFPSNPTAAMATRGTLERAVALAKQHDLLLVHDFAYSELVFDGVQPISILSIPGAKEVAIEFNSLSKTYNLAGARIAYAVGRPDALAALRKLKSHIDFGVFLPVQRAAIAALTTPWDGYEHQRAVYAERRDALCEALAEAGWPVRKPAATMFLWAQTPGGQPSYPFALALLKETGVAVTPGTAFGSRGEGHVRMAFVHDIPVLREAARRIGAWLRQQRG</sequence>
<evidence type="ECO:0000259" key="5">
    <source>
        <dbReference type="Pfam" id="PF00155"/>
    </source>
</evidence>
<keyword evidence="3 4" id="KW-0808">Transferase</keyword>
<dbReference type="PROSITE" id="PS00105">
    <property type="entry name" value="AA_TRANSFER_CLASS_1"/>
    <property type="match status" value="1"/>
</dbReference>
<evidence type="ECO:0000313" key="7">
    <source>
        <dbReference type="Proteomes" id="UP000000292"/>
    </source>
</evidence>
<keyword evidence="2 4" id="KW-0032">Aminotransferase</keyword>
<evidence type="ECO:0000256" key="4">
    <source>
        <dbReference type="RuleBase" id="RU000481"/>
    </source>
</evidence>
<dbReference type="STRING" id="1048834.TC41_0285"/>
<dbReference type="InterPro" id="IPR015424">
    <property type="entry name" value="PyrdxlP-dep_Trfase"/>
</dbReference>
<reference evidence="7" key="2">
    <citation type="submission" date="2011-06" db="EMBL/GenBank/DDBJ databases">
        <title>The complete genome sequence of Alicyclobacillus acidocaldarius sp. Tc-4-1.</title>
        <authorList>
            <person name="Chen Y."/>
            <person name="He Y."/>
            <person name="Dong Z."/>
            <person name="Hu S."/>
        </authorList>
    </citation>
    <scope>NUCLEOTIDE SEQUENCE [LARGE SCALE GENOMIC DNA]</scope>
    <source>
        <strain evidence="7">Tc-4-1</strain>
    </source>
</reference>
<dbReference type="eggNOG" id="COG0436">
    <property type="taxonomic scope" value="Bacteria"/>
</dbReference>
<dbReference type="InterPro" id="IPR050881">
    <property type="entry name" value="LL-DAP_aminotransferase"/>
</dbReference>
<dbReference type="HOGENOM" id="CLU_017584_4_5_9"/>
<evidence type="ECO:0000256" key="2">
    <source>
        <dbReference type="ARBA" id="ARBA00022576"/>
    </source>
</evidence>
<dbReference type="Gene3D" id="3.40.640.10">
    <property type="entry name" value="Type I PLP-dependent aspartate aminotransferase-like (Major domain)"/>
    <property type="match status" value="1"/>
</dbReference>
<dbReference type="GO" id="GO:0008483">
    <property type="term" value="F:transaminase activity"/>
    <property type="evidence" value="ECO:0007669"/>
    <property type="project" value="UniProtKB-KW"/>
</dbReference>
<organism evidence="6 7">
    <name type="scientific">Alicyclobacillus acidocaldarius (strain Tc-4-1)</name>
    <name type="common">Bacillus acidocaldarius</name>
    <dbReference type="NCBI Taxonomy" id="1048834"/>
    <lineage>
        <taxon>Bacteria</taxon>
        <taxon>Bacillati</taxon>
        <taxon>Bacillota</taxon>
        <taxon>Bacilli</taxon>
        <taxon>Bacillales</taxon>
        <taxon>Alicyclobacillaceae</taxon>
        <taxon>Alicyclobacillus</taxon>
    </lineage>
</organism>
<evidence type="ECO:0000256" key="3">
    <source>
        <dbReference type="ARBA" id="ARBA00022679"/>
    </source>
</evidence>
<dbReference type="InterPro" id="IPR015422">
    <property type="entry name" value="PyrdxlP-dep_Trfase_small"/>
</dbReference>
<dbReference type="InterPro" id="IPR015421">
    <property type="entry name" value="PyrdxlP-dep_Trfase_major"/>
</dbReference>
<comment type="similarity">
    <text evidence="4">Belongs to the class-I pyridoxal-phosphate-dependent aminotransferase family.</text>
</comment>
<dbReference type="InterPro" id="IPR004838">
    <property type="entry name" value="NHTrfase_class1_PyrdxlP-BS"/>
</dbReference>
<dbReference type="InterPro" id="IPR004839">
    <property type="entry name" value="Aminotransferase_I/II_large"/>
</dbReference>
<dbReference type="PANTHER" id="PTHR42832:SF3">
    <property type="entry name" value="L-GLUTAMINE--4-(METHYLSULFANYL)-2-OXOBUTANOATE AMINOTRANSFERASE"/>
    <property type="match status" value="1"/>
</dbReference>
<dbReference type="Pfam" id="PF00155">
    <property type="entry name" value="Aminotran_1_2"/>
    <property type="match status" value="1"/>
</dbReference>
<dbReference type="EMBL" id="CP002902">
    <property type="protein sequence ID" value="AEJ42257.1"/>
    <property type="molecule type" value="Genomic_DNA"/>
</dbReference>
<dbReference type="Gene3D" id="3.90.1150.10">
    <property type="entry name" value="Aspartate Aminotransferase, domain 1"/>
    <property type="match status" value="1"/>
</dbReference>
<name>F8IJR8_ALIAT</name>
<dbReference type="GO" id="GO:0030170">
    <property type="term" value="F:pyridoxal phosphate binding"/>
    <property type="evidence" value="ECO:0007669"/>
    <property type="project" value="InterPro"/>
</dbReference>
<comment type="cofactor">
    <cofactor evidence="1 4">
        <name>pyridoxal 5'-phosphate</name>
        <dbReference type="ChEBI" id="CHEBI:597326"/>
    </cofactor>
</comment>
<dbReference type="SUPFAM" id="SSF53383">
    <property type="entry name" value="PLP-dependent transferases"/>
    <property type="match status" value="1"/>
</dbReference>
<dbReference type="AlphaFoldDB" id="F8IJR8"/>
<feature type="domain" description="Aminotransferase class I/classII large" evidence="5">
    <location>
        <begin position="70"/>
        <end position="417"/>
    </location>
</feature>
<evidence type="ECO:0000256" key="1">
    <source>
        <dbReference type="ARBA" id="ARBA00001933"/>
    </source>
</evidence>
<evidence type="ECO:0000313" key="6">
    <source>
        <dbReference type="EMBL" id="AEJ42257.1"/>
    </source>
</evidence>
<proteinExistence type="inferred from homology"/>
<gene>
    <name evidence="6" type="primary">alaC</name>
    <name evidence="6" type="ordered locus">TC41_0285</name>
</gene>
<reference evidence="6 7" key="1">
    <citation type="journal article" date="2011" name="J. Bacteriol.">
        <title>Complete Genome Sequence of Alicyclobacillus acidocaldarius Strain Tc-4-1.</title>
        <authorList>
            <person name="Chen Y."/>
            <person name="He Y."/>
            <person name="Zhang B."/>
            <person name="Yang J."/>
            <person name="Li W."/>
            <person name="Dong Z."/>
            <person name="Hu S."/>
        </authorList>
    </citation>
    <scope>NUCLEOTIDE SEQUENCE [LARGE SCALE GENOMIC DNA]</scope>
    <source>
        <strain evidence="6 7">Tc-4-1</strain>
    </source>
</reference>
<protein>
    <recommendedName>
        <fullName evidence="4">Aminotransferase</fullName>
        <ecNumber evidence="4">2.6.1.-</ecNumber>
    </recommendedName>
</protein>
<dbReference type="Proteomes" id="UP000000292">
    <property type="component" value="Chromosome"/>
</dbReference>
<dbReference type="KEGG" id="aad:TC41_0285"/>
<dbReference type="EC" id="2.6.1.-" evidence="4"/>
<dbReference type="CDD" id="cd00609">
    <property type="entry name" value="AAT_like"/>
    <property type="match status" value="1"/>
</dbReference>
<accession>F8IJR8</accession>
<dbReference type="PANTHER" id="PTHR42832">
    <property type="entry name" value="AMINO ACID AMINOTRANSFERASE"/>
    <property type="match status" value="1"/>
</dbReference>